<dbReference type="Pfam" id="PF00005">
    <property type="entry name" value="ABC_tran"/>
    <property type="match status" value="1"/>
</dbReference>
<comment type="caution">
    <text evidence="6">The sequence shown here is derived from an EMBL/GenBank/DDBJ whole genome shotgun (WGS) entry which is preliminary data.</text>
</comment>
<dbReference type="GO" id="GO:0016887">
    <property type="term" value="F:ATP hydrolysis activity"/>
    <property type="evidence" value="ECO:0007669"/>
    <property type="project" value="InterPro"/>
</dbReference>
<accession>A0A4Q9H0G7</accession>
<dbReference type="AlphaFoldDB" id="A0A4Q9H0G7"/>
<evidence type="ECO:0000256" key="2">
    <source>
        <dbReference type="ARBA" id="ARBA00022475"/>
    </source>
</evidence>
<evidence type="ECO:0000256" key="1">
    <source>
        <dbReference type="ARBA" id="ARBA00022448"/>
    </source>
</evidence>
<dbReference type="InterPro" id="IPR027417">
    <property type="entry name" value="P-loop_NTPase"/>
</dbReference>
<reference evidence="6 7" key="1">
    <citation type="submission" date="2019-02" db="EMBL/GenBank/DDBJ databases">
        <title>Aquabacterium sp. strain KMB7.</title>
        <authorList>
            <person name="Chen W.-M."/>
        </authorList>
    </citation>
    <scope>NUCLEOTIDE SEQUENCE [LARGE SCALE GENOMIC DNA]</scope>
    <source>
        <strain evidence="6 7">KMB7</strain>
    </source>
</reference>
<dbReference type="RefSeq" id="WP_130968662.1">
    <property type="nucleotide sequence ID" value="NZ_SIXI01000005.1"/>
</dbReference>
<sequence>MKKTLAALNVELRLQQPGLDIQAQFRVAPGHVCALMGRPGAGKTAVLQALVGLLPAQGGRIALGSDVLYDKTQGINLPAQARRIGWVDGEGLLFMHLSVLDNLRFGWTRGQRTPRTSGDALNQTIDWLGLRPLLHMRPQLLSPLQRQKVALGRALLAEPQALVIFQPLKDVPDHEHGELLEALAETRRRCRIPMVLVPDQLDDVVRLADEVVILHEGRVASAGSVSQILSDVSLATFLDGTQAGFVLEGKVKHHDIDWLLTDVMVAGQTVTVPAVMASEGSPVRLKLRARDLHLHLTPASQQGENCLKGRITQVMLAGEHGSYGAVVVELQHYVDALSHLPGQPEVVWALLTRRSIQQMKLAPGMDCHVSFKAMAVTAMARH</sequence>
<dbReference type="InterPro" id="IPR005116">
    <property type="entry name" value="Transp-assoc_OB_typ1"/>
</dbReference>
<dbReference type="SUPFAM" id="SSF52540">
    <property type="entry name" value="P-loop containing nucleoside triphosphate hydrolases"/>
    <property type="match status" value="1"/>
</dbReference>
<keyword evidence="4 6" id="KW-0067">ATP-binding</keyword>
<organism evidence="6 7">
    <name type="scientific">Aquabacterium lacunae</name>
    <dbReference type="NCBI Taxonomy" id="2528630"/>
    <lineage>
        <taxon>Bacteria</taxon>
        <taxon>Pseudomonadati</taxon>
        <taxon>Pseudomonadota</taxon>
        <taxon>Betaproteobacteria</taxon>
        <taxon>Burkholderiales</taxon>
        <taxon>Aquabacterium</taxon>
    </lineage>
</organism>
<dbReference type="InterPro" id="IPR050334">
    <property type="entry name" value="Molybdenum_import_ModC"/>
</dbReference>
<proteinExistence type="predicted"/>
<keyword evidence="7" id="KW-1185">Reference proteome</keyword>
<dbReference type="PANTHER" id="PTHR43514:SF4">
    <property type="entry name" value="ABC TRANSPORTER I FAMILY MEMBER 10"/>
    <property type="match status" value="1"/>
</dbReference>
<evidence type="ECO:0000313" key="6">
    <source>
        <dbReference type="EMBL" id="TBO29367.1"/>
    </source>
</evidence>
<dbReference type="InterPro" id="IPR003593">
    <property type="entry name" value="AAA+_ATPase"/>
</dbReference>
<dbReference type="Gene3D" id="2.40.50.100">
    <property type="match status" value="1"/>
</dbReference>
<dbReference type="SUPFAM" id="SSF50331">
    <property type="entry name" value="MOP-like"/>
    <property type="match status" value="1"/>
</dbReference>
<keyword evidence="1" id="KW-0813">Transport</keyword>
<dbReference type="GO" id="GO:0005524">
    <property type="term" value="F:ATP binding"/>
    <property type="evidence" value="ECO:0007669"/>
    <property type="project" value="UniProtKB-KW"/>
</dbReference>
<keyword evidence="3" id="KW-0547">Nucleotide-binding</keyword>
<keyword evidence="2" id="KW-1003">Cell membrane</keyword>
<evidence type="ECO:0000256" key="4">
    <source>
        <dbReference type="ARBA" id="ARBA00022840"/>
    </source>
</evidence>
<dbReference type="Pfam" id="PF03459">
    <property type="entry name" value="TOBE"/>
    <property type="match status" value="1"/>
</dbReference>
<gene>
    <name evidence="6" type="ORF">EYS42_13260</name>
</gene>
<dbReference type="EMBL" id="SIXI01000005">
    <property type="protein sequence ID" value="TBO29367.1"/>
    <property type="molecule type" value="Genomic_DNA"/>
</dbReference>
<dbReference type="InterPro" id="IPR008995">
    <property type="entry name" value="Mo/tungstate-bd_C_term_dom"/>
</dbReference>
<name>A0A4Q9H0G7_9BURK</name>
<feature type="domain" description="ABC transporter" evidence="5">
    <location>
        <begin position="5"/>
        <end position="241"/>
    </location>
</feature>
<dbReference type="OrthoDB" id="5298774at2"/>
<dbReference type="SMART" id="SM00382">
    <property type="entry name" value="AAA"/>
    <property type="match status" value="1"/>
</dbReference>
<dbReference type="PANTHER" id="PTHR43514">
    <property type="entry name" value="ABC TRANSPORTER I FAMILY MEMBER 10"/>
    <property type="match status" value="1"/>
</dbReference>
<evidence type="ECO:0000259" key="5">
    <source>
        <dbReference type="PROSITE" id="PS50893"/>
    </source>
</evidence>
<dbReference type="Gene3D" id="3.40.50.300">
    <property type="entry name" value="P-loop containing nucleotide triphosphate hydrolases"/>
    <property type="match status" value="1"/>
</dbReference>
<dbReference type="Proteomes" id="UP000292120">
    <property type="component" value="Unassembled WGS sequence"/>
</dbReference>
<evidence type="ECO:0000256" key="3">
    <source>
        <dbReference type="ARBA" id="ARBA00022741"/>
    </source>
</evidence>
<evidence type="ECO:0000313" key="7">
    <source>
        <dbReference type="Proteomes" id="UP000292120"/>
    </source>
</evidence>
<dbReference type="InterPro" id="IPR003439">
    <property type="entry name" value="ABC_transporter-like_ATP-bd"/>
</dbReference>
<dbReference type="PROSITE" id="PS50893">
    <property type="entry name" value="ABC_TRANSPORTER_2"/>
    <property type="match status" value="1"/>
</dbReference>
<keyword evidence="2" id="KW-0472">Membrane</keyword>
<protein>
    <submittedName>
        <fullName evidence="6">ATP-binding cassette domain-containing protein</fullName>
    </submittedName>
</protein>